<dbReference type="InterPro" id="IPR036412">
    <property type="entry name" value="HAD-like_sf"/>
</dbReference>
<protein>
    <submittedName>
        <fullName evidence="3">5'-nucleotidase (Lipoprotein e(P4) family)</fullName>
    </submittedName>
</protein>
<dbReference type="InterPro" id="IPR023214">
    <property type="entry name" value="HAD_sf"/>
</dbReference>
<proteinExistence type="predicted"/>
<dbReference type="PANTHER" id="PTHR31284">
    <property type="entry name" value="ACID PHOSPHATASE-LIKE PROTEIN"/>
    <property type="match status" value="1"/>
</dbReference>
<feature type="chain" id="PRO_5038940633" evidence="2">
    <location>
        <begin position="22"/>
        <end position="276"/>
    </location>
</feature>
<evidence type="ECO:0000313" key="3">
    <source>
        <dbReference type="EMBL" id="MBA9041818.1"/>
    </source>
</evidence>
<feature type="signal peptide" evidence="2">
    <location>
        <begin position="1"/>
        <end position="21"/>
    </location>
</feature>
<dbReference type="NCBIfam" id="TIGR01533">
    <property type="entry name" value="lipo_e_P4"/>
    <property type="match status" value="1"/>
</dbReference>
<dbReference type="SUPFAM" id="SSF56784">
    <property type="entry name" value="HAD-like"/>
    <property type="match status" value="1"/>
</dbReference>
<keyword evidence="1 2" id="KW-0732">Signal</keyword>
<dbReference type="PANTHER" id="PTHR31284:SF10">
    <property type="entry name" value="ACID PHOSPHATASE-LIKE PROTEIN"/>
    <property type="match status" value="1"/>
</dbReference>
<dbReference type="PIRSF" id="PIRSF019271">
    <property type="entry name" value="Acid_Ptase_C"/>
    <property type="match status" value="1"/>
</dbReference>
<dbReference type="RefSeq" id="WP_182527818.1">
    <property type="nucleotide sequence ID" value="NZ_JACJHT010000006.1"/>
</dbReference>
<dbReference type="InterPro" id="IPR006423">
    <property type="entry name" value="Lipo_e_P4"/>
</dbReference>
<gene>
    <name evidence="3" type="ORF">HNP21_004948</name>
</gene>
<keyword evidence="4" id="KW-1185">Reference proteome</keyword>
<dbReference type="AlphaFoldDB" id="A0A7W3NF79"/>
<dbReference type="CDD" id="cd07534">
    <property type="entry name" value="HAD_CAP"/>
    <property type="match status" value="1"/>
</dbReference>
<organism evidence="3 4">
    <name type="scientific">Priestia aryabhattai</name>
    <name type="common">Bacillus aryabhattai</name>
    <dbReference type="NCBI Taxonomy" id="412384"/>
    <lineage>
        <taxon>Bacteria</taxon>
        <taxon>Bacillati</taxon>
        <taxon>Bacillota</taxon>
        <taxon>Bacilli</taxon>
        <taxon>Bacillales</taxon>
        <taxon>Bacillaceae</taxon>
        <taxon>Priestia</taxon>
    </lineage>
</organism>
<evidence type="ECO:0000256" key="1">
    <source>
        <dbReference type="ARBA" id="ARBA00022729"/>
    </source>
</evidence>
<dbReference type="GO" id="GO:0009279">
    <property type="term" value="C:cell outer membrane"/>
    <property type="evidence" value="ECO:0007669"/>
    <property type="project" value="InterPro"/>
</dbReference>
<dbReference type="InterPro" id="IPR005519">
    <property type="entry name" value="Acid_phosphat_B-like"/>
</dbReference>
<dbReference type="PROSITE" id="PS51257">
    <property type="entry name" value="PROKAR_LIPOPROTEIN"/>
    <property type="match status" value="1"/>
</dbReference>
<dbReference type="SFLD" id="SFLDS00003">
    <property type="entry name" value="Haloacid_Dehalogenase"/>
    <property type="match status" value="1"/>
</dbReference>
<dbReference type="Gene3D" id="3.40.50.1000">
    <property type="entry name" value="HAD superfamily/HAD-like"/>
    <property type="match status" value="1"/>
</dbReference>
<dbReference type="SFLD" id="SFLDG01125">
    <property type="entry name" value="C1.1:_Acid_Phosphatase_Like"/>
    <property type="match status" value="1"/>
</dbReference>
<dbReference type="Pfam" id="PF03767">
    <property type="entry name" value="Acid_phosphat_B"/>
    <property type="match status" value="1"/>
</dbReference>
<evidence type="ECO:0000256" key="2">
    <source>
        <dbReference type="SAM" id="SignalP"/>
    </source>
</evidence>
<dbReference type="EMBL" id="JACJHT010000006">
    <property type="protein sequence ID" value="MBA9041818.1"/>
    <property type="molecule type" value="Genomic_DNA"/>
</dbReference>
<name>A0A7W3NF79_PRIAR</name>
<reference evidence="3" key="1">
    <citation type="submission" date="2020-08" db="EMBL/GenBank/DDBJ databases">
        <title>Functional genomics of gut bacteria from endangered species of beetles.</title>
        <authorList>
            <person name="Carlos-Shanley C."/>
        </authorList>
    </citation>
    <scope>NUCLEOTIDE SEQUENCE [LARGE SCALE GENOMIC DNA]</scope>
    <source>
        <strain evidence="3">S00060</strain>
    </source>
</reference>
<accession>A0A7W3NF79</accession>
<dbReference type="Proteomes" id="UP000543174">
    <property type="component" value="Unassembled WGS sequence"/>
</dbReference>
<comment type="caution">
    <text evidence="3">The sequence shown here is derived from an EMBL/GenBank/DDBJ whole genome shotgun (WGS) entry which is preliminary data.</text>
</comment>
<sequence length="276" mass="31206">MGIKGVFLNISTVVLISLSLAACSTTTKTETKAHATTSKTYGEESVMSTAWYQTSGEAEALYYQGYNIARNKINIALERGTSKKPAVILDLDETVLDNSPWDALQVKTGRGYPYKWDEWVNKAEAKALPGSVDFLKYANQKGLDIYYISDRTTSELDATIKNLNRIEAPQANKDHVLLIKTGEKGKQARVNKVKQKHDIVLFIGDNLSDFPGHKGKSLKERNKTVQDEKNSFGDNFVILPNPMYGDWENALYNFENKQNQQKADLRKENLEYFDYK</sequence>
<evidence type="ECO:0000313" key="4">
    <source>
        <dbReference type="Proteomes" id="UP000543174"/>
    </source>
</evidence>